<dbReference type="SUPFAM" id="SSF100895">
    <property type="entry name" value="Kazal-type serine protease inhibitors"/>
    <property type="match status" value="1"/>
</dbReference>
<evidence type="ECO:0000313" key="2">
    <source>
        <dbReference type="EMBL" id="CAL4188319.1"/>
    </source>
</evidence>
<feature type="non-terminal residue" evidence="2">
    <location>
        <position position="1"/>
    </location>
</feature>
<gene>
    <name evidence="2" type="ORF">MNOR_LOCUS36279</name>
</gene>
<evidence type="ECO:0000313" key="3">
    <source>
        <dbReference type="Proteomes" id="UP001497623"/>
    </source>
</evidence>
<keyword evidence="3" id="KW-1185">Reference proteome</keyword>
<dbReference type="Pfam" id="PF07648">
    <property type="entry name" value="Kazal_2"/>
    <property type="match status" value="1"/>
</dbReference>
<protein>
    <recommendedName>
        <fullName evidence="1">Kazal-like domain-containing protein</fullName>
    </recommendedName>
</protein>
<name>A0AAV2SDK4_MEGNR</name>
<evidence type="ECO:0000259" key="1">
    <source>
        <dbReference type="PROSITE" id="PS51465"/>
    </source>
</evidence>
<dbReference type="SMART" id="SM00280">
    <property type="entry name" value="KAZAL"/>
    <property type="match status" value="1"/>
</dbReference>
<dbReference type="EMBL" id="CAXKWB010064931">
    <property type="protein sequence ID" value="CAL4188319.1"/>
    <property type="molecule type" value="Genomic_DNA"/>
</dbReference>
<accession>A0AAV2SDK4</accession>
<sequence>YHSVHISWLQVSEMKLYLIVCLCGVASAAVLLKPHGEPRKLISEVTLSCGTGVSYVINKRPSGSCTVHYCCQGKQFKEEFTNCNEATVCGNKISSVFPPGGINPGRPFPTINPGWPFSFPSINPGRPFPTIKPGRPFPTISFKEKYGHGKCAKECSLFIDMMICGSDGKTYDNRCKFEVDQCENPKLAEKYNGPCLNFPETGFTLPDWFNWG</sequence>
<comment type="caution">
    <text evidence="2">The sequence shown here is derived from an EMBL/GenBank/DDBJ whole genome shotgun (WGS) entry which is preliminary data.</text>
</comment>
<proteinExistence type="predicted"/>
<dbReference type="PROSITE" id="PS51465">
    <property type="entry name" value="KAZAL_2"/>
    <property type="match status" value="1"/>
</dbReference>
<dbReference type="InterPro" id="IPR036058">
    <property type="entry name" value="Kazal_dom_sf"/>
</dbReference>
<organism evidence="2 3">
    <name type="scientific">Meganyctiphanes norvegica</name>
    <name type="common">Northern krill</name>
    <name type="synonym">Thysanopoda norvegica</name>
    <dbReference type="NCBI Taxonomy" id="48144"/>
    <lineage>
        <taxon>Eukaryota</taxon>
        <taxon>Metazoa</taxon>
        <taxon>Ecdysozoa</taxon>
        <taxon>Arthropoda</taxon>
        <taxon>Crustacea</taxon>
        <taxon>Multicrustacea</taxon>
        <taxon>Malacostraca</taxon>
        <taxon>Eumalacostraca</taxon>
        <taxon>Eucarida</taxon>
        <taxon>Euphausiacea</taxon>
        <taxon>Euphausiidae</taxon>
        <taxon>Meganyctiphanes</taxon>
    </lineage>
</organism>
<dbReference type="CDD" id="cd00104">
    <property type="entry name" value="KAZAL_FS"/>
    <property type="match status" value="1"/>
</dbReference>
<dbReference type="Proteomes" id="UP001497623">
    <property type="component" value="Unassembled WGS sequence"/>
</dbReference>
<reference evidence="2 3" key="1">
    <citation type="submission" date="2024-05" db="EMBL/GenBank/DDBJ databases">
        <authorList>
            <person name="Wallberg A."/>
        </authorList>
    </citation>
    <scope>NUCLEOTIDE SEQUENCE [LARGE SCALE GENOMIC DNA]</scope>
</reference>
<feature type="domain" description="Kazal-like" evidence="1">
    <location>
        <begin position="145"/>
        <end position="197"/>
    </location>
</feature>
<dbReference type="InterPro" id="IPR002350">
    <property type="entry name" value="Kazal_dom"/>
</dbReference>
<dbReference type="Gene3D" id="3.30.60.30">
    <property type="match status" value="1"/>
</dbReference>
<dbReference type="AlphaFoldDB" id="A0AAV2SDK4"/>